<feature type="region of interest" description="Disordered" evidence="9">
    <location>
        <begin position="1"/>
        <end position="41"/>
    </location>
</feature>
<organism evidence="14 15">
    <name type="scientific">Anaeromyxobacter oryzae</name>
    <dbReference type="NCBI Taxonomy" id="2918170"/>
    <lineage>
        <taxon>Bacteria</taxon>
        <taxon>Pseudomonadati</taxon>
        <taxon>Myxococcota</taxon>
        <taxon>Myxococcia</taxon>
        <taxon>Myxococcales</taxon>
        <taxon>Cystobacterineae</taxon>
        <taxon>Anaeromyxobacteraceae</taxon>
        <taxon>Anaeromyxobacter</taxon>
    </lineage>
</organism>
<gene>
    <name evidence="6 14" type="primary">glmM</name>
    <name evidence="14" type="ORF">AMOR_53450</name>
</gene>
<comment type="cofactor">
    <cofactor evidence="6">
        <name>Mg(2+)</name>
        <dbReference type="ChEBI" id="CHEBI:18420"/>
    </cofactor>
    <text evidence="6">Binds 1 Mg(2+) ion per subunit.</text>
</comment>
<proteinExistence type="inferred from homology"/>
<keyword evidence="4 6" id="KW-0460">Magnesium</keyword>
<evidence type="ECO:0000256" key="7">
    <source>
        <dbReference type="RuleBase" id="RU004326"/>
    </source>
</evidence>
<accession>A0ABN6MZH9</accession>
<evidence type="ECO:0000259" key="13">
    <source>
        <dbReference type="Pfam" id="PF02880"/>
    </source>
</evidence>
<evidence type="ECO:0000256" key="8">
    <source>
        <dbReference type="RuleBase" id="RU004327"/>
    </source>
</evidence>
<dbReference type="PRINTS" id="PR00509">
    <property type="entry name" value="PGMPMM"/>
</dbReference>
<keyword evidence="5 6" id="KW-0413">Isomerase</keyword>
<comment type="function">
    <text evidence="6 8">Catalyzes the conversion of glucosamine-6-phosphate to glucosamine-1-phosphate.</text>
</comment>
<protein>
    <recommendedName>
        <fullName evidence="6 8">Phosphoglucosamine mutase</fullName>
        <ecNumber evidence="6 8">5.4.2.10</ecNumber>
    </recommendedName>
</protein>
<dbReference type="InterPro" id="IPR016066">
    <property type="entry name" value="A-D-PHexomutase_CS"/>
</dbReference>
<sequence>MTTRDTTKLRTPANGSPRVRPDGARNGVKVAPARTPSPAARPAVVERRLFGTDGVRGVANVHPMTAEMALQLGRALAYLVRNGPHRHRIVIGKDTRLSGYMLEQAIASGICSMGVDVMLCGPLPTPGIAFITQSMRADAGVVISASHNPYQDNGIKFFSRDGFKLPDEMELRIEQLLLDGADGDGAEDFRALRPTATRIGKAKRIDDAIGRYAQFLKTIFPKDLTLDGLTIVVDCAHGAAYHTAPAVFEELGAKVIALNVKPDGKNINESCGAVHPEGMAKVIQRHGADLGLALDGDADRVILADETGKIVDGDAIMALVGRDLIRQRTLAKKTVVATVMSNLGLERSLAEVGGKVVRTAVGDRYVVEEMRRSGYNFGGEQSGHLIFLDHVTTGDGVAAALNVLAVMRREQQPLSALARCFVAFPQALVNVVVREKRPIAELPEVGKAIAAAEKALGSEGRVLVRFSGTENKVRVLVEGPDAKRIRALGDGIAEELKKALA</sequence>
<dbReference type="Pfam" id="PF02880">
    <property type="entry name" value="PGM_PMM_III"/>
    <property type="match status" value="1"/>
</dbReference>
<feature type="compositionally biased region" description="Low complexity" evidence="9">
    <location>
        <begin position="31"/>
        <end position="41"/>
    </location>
</feature>
<dbReference type="EMBL" id="AP025591">
    <property type="protein sequence ID" value="BDG06349.1"/>
    <property type="molecule type" value="Genomic_DNA"/>
</dbReference>
<evidence type="ECO:0000256" key="5">
    <source>
        <dbReference type="ARBA" id="ARBA00023235"/>
    </source>
</evidence>
<evidence type="ECO:0000256" key="3">
    <source>
        <dbReference type="ARBA" id="ARBA00022723"/>
    </source>
</evidence>
<dbReference type="PANTHER" id="PTHR42946:SF1">
    <property type="entry name" value="PHOSPHOGLUCOMUTASE (ALPHA-D-GLUCOSE-1,6-BISPHOSPHATE-DEPENDENT)"/>
    <property type="match status" value="1"/>
</dbReference>
<feature type="modified residue" description="Phosphoserine" evidence="6">
    <location>
        <position position="146"/>
    </location>
</feature>
<keyword evidence="3 6" id="KW-0479">Metal-binding</keyword>
<dbReference type="Gene3D" id="3.40.120.10">
    <property type="entry name" value="Alpha-D-Glucose-1,6-Bisphosphate, subunit A, domain 3"/>
    <property type="match status" value="3"/>
</dbReference>
<keyword evidence="2 6" id="KW-0597">Phosphoprotein</keyword>
<evidence type="ECO:0000313" key="14">
    <source>
        <dbReference type="EMBL" id="BDG06349.1"/>
    </source>
</evidence>
<dbReference type="NCBIfam" id="NF008139">
    <property type="entry name" value="PRK10887.1"/>
    <property type="match status" value="1"/>
</dbReference>
<dbReference type="InterPro" id="IPR016055">
    <property type="entry name" value="A-D-PHexomutase_a/b/a-I/II/III"/>
</dbReference>
<comment type="PTM">
    <text evidence="6">Activated by phosphorylation.</text>
</comment>
<dbReference type="PROSITE" id="PS00710">
    <property type="entry name" value="PGM_PMM"/>
    <property type="match status" value="1"/>
</dbReference>
<dbReference type="Pfam" id="PF02878">
    <property type="entry name" value="PGM_PMM_I"/>
    <property type="match status" value="1"/>
</dbReference>
<feature type="domain" description="Alpha-D-phosphohexomutase alpha/beta/alpha" evidence="12">
    <location>
        <begin position="212"/>
        <end position="308"/>
    </location>
</feature>
<feature type="binding site" evidence="6">
    <location>
        <position position="297"/>
    </location>
    <ligand>
        <name>Mg(2+)</name>
        <dbReference type="ChEBI" id="CHEBI:18420"/>
    </ligand>
</feature>
<evidence type="ECO:0000259" key="11">
    <source>
        <dbReference type="Pfam" id="PF02878"/>
    </source>
</evidence>
<evidence type="ECO:0000259" key="10">
    <source>
        <dbReference type="Pfam" id="PF00408"/>
    </source>
</evidence>
<name>A0ABN6MZH9_9BACT</name>
<feature type="binding site" description="via phosphate group" evidence="6">
    <location>
        <position position="146"/>
    </location>
    <ligand>
        <name>Mg(2+)</name>
        <dbReference type="ChEBI" id="CHEBI:18420"/>
    </ligand>
</feature>
<dbReference type="InterPro" id="IPR005844">
    <property type="entry name" value="A-D-PHexomutase_a/b/a-I"/>
</dbReference>
<feature type="domain" description="Alpha-D-phosphohexomutase C-terminal" evidence="10">
    <location>
        <begin position="428"/>
        <end position="494"/>
    </location>
</feature>
<feature type="domain" description="Alpha-D-phosphohexomutase alpha/beta/alpha" evidence="13">
    <location>
        <begin position="312"/>
        <end position="418"/>
    </location>
</feature>
<dbReference type="InterPro" id="IPR036900">
    <property type="entry name" value="A-D-PHexomutase_C_sf"/>
</dbReference>
<dbReference type="CDD" id="cd05802">
    <property type="entry name" value="GlmM"/>
    <property type="match status" value="1"/>
</dbReference>
<dbReference type="PANTHER" id="PTHR42946">
    <property type="entry name" value="PHOSPHOHEXOSE MUTASE"/>
    <property type="match status" value="1"/>
</dbReference>
<dbReference type="EC" id="5.4.2.10" evidence="6 8"/>
<evidence type="ECO:0000256" key="1">
    <source>
        <dbReference type="ARBA" id="ARBA00010231"/>
    </source>
</evidence>
<dbReference type="NCBIfam" id="TIGR01455">
    <property type="entry name" value="glmM"/>
    <property type="match status" value="1"/>
</dbReference>
<dbReference type="SUPFAM" id="SSF53738">
    <property type="entry name" value="Phosphoglucomutase, first 3 domains"/>
    <property type="match status" value="3"/>
</dbReference>
<dbReference type="HAMAP" id="MF_01554_B">
    <property type="entry name" value="GlmM_B"/>
    <property type="match status" value="1"/>
</dbReference>
<dbReference type="SUPFAM" id="SSF55957">
    <property type="entry name" value="Phosphoglucomutase, C-terminal domain"/>
    <property type="match status" value="1"/>
</dbReference>
<evidence type="ECO:0000313" key="15">
    <source>
        <dbReference type="Proteomes" id="UP001162891"/>
    </source>
</evidence>
<dbReference type="Proteomes" id="UP001162891">
    <property type="component" value="Chromosome"/>
</dbReference>
<dbReference type="Pfam" id="PF00408">
    <property type="entry name" value="PGM_PMM_IV"/>
    <property type="match status" value="1"/>
</dbReference>
<feature type="domain" description="Alpha-D-phosphohexomutase alpha/beta/alpha" evidence="11">
    <location>
        <begin position="47"/>
        <end position="177"/>
    </location>
</feature>
<evidence type="ECO:0000256" key="6">
    <source>
        <dbReference type="HAMAP-Rule" id="MF_01554"/>
    </source>
</evidence>
<reference evidence="15" key="1">
    <citation type="journal article" date="2022" name="Int. J. Syst. Evol. Microbiol.">
        <title>Anaeromyxobacter oryzae sp. nov., Anaeromyxobacter diazotrophicus sp. nov. and Anaeromyxobacter paludicola sp. nov., isolated from paddy soils.</title>
        <authorList>
            <person name="Itoh H."/>
            <person name="Xu Z."/>
            <person name="Mise K."/>
            <person name="Masuda Y."/>
            <person name="Ushijima N."/>
            <person name="Hayakawa C."/>
            <person name="Shiratori Y."/>
            <person name="Senoo K."/>
        </authorList>
    </citation>
    <scope>NUCLEOTIDE SEQUENCE [LARGE SCALE GENOMIC DNA]</scope>
    <source>
        <strain evidence="15">Red232</strain>
    </source>
</reference>
<comment type="similarity">
    <text evidence="1 6 7">Belongs to the phosphohexose mutase family.</text>
</comment>
<feature type="binding site" evidence="6">
    <location>
        <position position="299"/>
    </location>
    <ligand>
        <name>Mg(2+)</name>
        <dbReference type="ChEBI" id="CHEBI:18420"/>
    </ligand>
</feature>
<dbReference type="InterPro" id="IPR005843">
    <property type="entry name" value="A-D-PHexomutase_C"/>
</dbReference>
<feature type="active site" description="Phosphoserine intermediate" evidence="6">
    <location>
        <position position="146"/>
    </location>
</feature>
<evidence type="ECO:0000256" key="2">
    <source>
        <dbReference type="ARBA" id="ARBA00022553"/>
    </source>
</evidence>
<feature type="binding site" evidence="6">
    <location>
        <position position="295"/>
    </location>
    <ligand>
        <name>Mg(2+)</name>
        <dbReference type="ChEBI" id="CHEBI:18420"/>
    </ligand>
</feature>
<evidence type="ECO:0000256" key="9">
    <source>
        <dbReference type="SAM" id="MobiDB-lite"/>
    </source>
</evidence>
<comment type="catalytic activity">
    <reaction evidence="6 8">
        <text>alpha-D-glucosamine 1-phosphate = D-glucosamine 6-phosphate</text>
        <dbReference type="Rhea" id="RHEA:23424"/>
        <dbReference type="ChEBI" id="CHEBI:58516"/>
        <dbReference type="ChEBI" id="CHEBI:58725"/>
        <dbReference type="EC" id="5.4.2.10"/>
    </reaction>
</comment>
<dbReference type="InterPro" id="IPR050060">
    <property type="entry name" value="Phosphoglucosamine_mutase"/>
</dbReference>
<dbReference type="Pfam" id="PF02879">
    <property type="entry name" value="PGM_PMM_II"/>
    <property type="match status" value="1"/>
</dbReference>
<dbReference type="Gene3D" id="3.30.310.50">
    <property type="entry name" value="Alpha-D-phosphohexomutase, C-terminal domain"/>
    <property type="match status" value="1"/>
</dbReference>
<dbReference type="InterPro" id="IPR005846">
    <property type="entry name" value="A-D-PHexomutase_a/b/a-III"/>
</dbReference>
<keyword evidence="15" id="KW-1185">Reference proteome</keyword>
<evidence type="ECO:0000259" key="12">
    <source>
        <dbReference type="Pfam" id="PF02879"/>
    </source>
</evidence>
<dbReference type="InterPro" id="IPR006352">
    <property type="entry name" value="GlmM_bact"/>
</dbReference>
<dbReference type="InterPro" id="IPR005841">
    <property type="entry name" value="Alpha-D-phosphohexomutase_SF"/>
</dbReference>
<evidence type="ECO:0000256" key="4">
    <source>
        <dbReference type="ARBA" id="ARBA00022842"/>
    </source>
</evidence>
<dbReference type="InterPro" id="IPR005845">
    <property type="entry name" value="A-D-PHexomutase_a/b/a-II"/>
</dbReference>